<dbReference type="Pfam" id="PF07729">
    <property type="entry name" value="FCD"/>
    <property type="match status" value="1"/>
</dbReference>
<dbReference type="SMART" id="SM00895">
    <property type="entry name" value="FCD"/>
    <property type="match status" value="1"/>
</dbReference>
<keyword evidence="2 5" id="KW-0238">DNA-binding</keyword>
<dbReference type="InterPro" id="IPR000524">
    <property type="entry name" value="Tscrpt_reg_HTH_GntR"/>
</dbReference>
<name>A0A1H3T8F0_9BURK</name>
<dbReference type="InterPro" id="IPR011711">
    <property type="entry name" value="GntR_C"/>
</dbReference>
<gene>
    <name evidence="5" type="ORF">SAMN05421547_12623</name>
</gene>
<evidence type="ECO:0000313" key="6">
    <source>
        <dbReference type="Proteomes" id="UP000183417"/>
    </source>
</evidence>
<dbReference type="InterPro" id="IPR036388">
    <property type="entry name" value="WH-like_DNA-bd_sf"/>
</dbReference>
<dbReference type="AlphaFoldDB" id="A0A1H3T8F0"/>
<dbReference type="InterPro" id="IPR036390">
    <property type="entry name" value="WH_DNA-bd_sf"/>
</dbReference>
<evidence type="ECO:0000256" key="3">
    <source>
        <dbReference type="ARBA" id="ARBA00023163"/>
    </source>
</evidence>
<evidence type="ECO:0000259" key="4">
    <source>
        <dbReference type="PROSITE" id="PS50949"/>
    </source>
</evidence>
<dbReference type="EMBL" id="FNPE01000026">
    <property type="protein sequence ID" value="SDZ46340.1"/>
    <property type="molecule type" value="Genomic_DNA"/>
</dbReference>
<evidence type="ECO:0000313" key="5">
    <source>
        <dbReference type="EMBL" id="SDZ46340.1"/>
    </source>
</evidence>
<dbReference type="Pfam" id="PF00392">
    <property type="entry name" value="GntR"/>
    <property type="match status" value="1"/>
</dbReference>
<dbReference type="PRINTS" id="PR00035">
    <property type="entry name" value="HTHGNTR"/>
</dbReference>
<dbReference type="PROSITE" id="PS50949">
    <property type="entry name" value="HTH_GNTR"/>
    <property type="match status" value="1"/>
</dbReference>
<sequence length="228" mass="25238">MAEIIEISRAALHEQVADRLRSMLNEGRIAPGAKLNERELCEQLGVSRTPLREAIKLLAAEGLADLLPNRGAIAVKLSEADVMHAFEVLAGIEGLSGELAAQRITDQEFAEIRALHYEMMASVARADVSAYYRLNAAIHAALNSAAKNPVLTETFQRINNRVQSLRFRTNLDTAKWKQAVKEHEAMIDALGARDATALRELLVTHLHHKRDAVLAMLRAEALQPRKAR</sequence>
<dbReference type="PANTHER" id="PTHR43537:SF50">
    <property type="entry name" value="TRANSCRIPTIONAL REGULATORY PROTEIN"/>
    <property type="match status" value="1"/>
</dbReference>
<dbReference type="CDD" id="cd07377">
    <property type="entry name" value="WHTH_GntR"/>
    <property type="match status" value="1"/>
</dbReference>
<accession>A0A1H3T8F0</accession>
<organism evidence="5 6">
    <name type="scientific">Delftia lacustris</name>
    <dbReference type="NCBI Taxonomy" id="558537"/>
    <lineage>
        <taxon>Bacteria</taxon>
        <taxon>Pseudomonadati</taxon>
        <taxon>Pseudomonadota</taxon>
        <taxon>Betaproteobacteria</taxon>
        <taxon>Burkholderiales</taxon>
        <taxon>Comamonadaceae</taxon>
        <taxon>Delftia</taxon>
    </lineage>
</organism>
<reference evidence="5 6" key="1">
    <citation type="submission" date="2016-10" db="EMBL/GenBank/DDBJ databases">
        <authorList>
            <person name="de Groot N.N."/>
        </authorList>
    </citation>
    <scope>NUCLEOTIDE SEQUENCE [LARGE SCALE GENOMIC DNA]</scope>
    <source>
        <strain evidence="5 6">LMG 24775</strain>
    </source>
</reference>
<proteinExistence type="predicted"/>
<keyword evidence="1" id="KW-0805">Transcription regulation</keyword>
<dbReference type="Gene3D" id="1.10.10.10">
    <property type="entry name" value="Winged helix-like DNA-binding domain superfamily/Winged helix DNA-binding domain"/>
    <property type="match status" value="1"/>
</dbReference>
<dbReference type="SUPFAM" id="SSF46785">
    <property type="entry name" value="Winged helix' DNA-binding domain"/>
    <property type="match status" value="1"/>
</dbReference>
<dbReference type="Proteomes" id="UP000183417">
    <property type="component" value="Unassembled WGS sequence"/>
</dbReference>
<protein>
    <submittedName>
        <fullName evidence="5">DNA-binding transcriptional regulator, GntR family</fullName>
    </submittedName>
</protein>
<keyword evidence="3" id="KW-0804">Transcription</keyword>
<dbReference type="GO" id="GO:0003700">
    <property type="term" value="F:DNA-binding transcription factor activity"/>
    <property type="evidence" value="ECO:0007669"/>
    <property type="project" value="InterPro"/>
</dbReference>
<dbReference type="RefSeq" id="WP_074923446.1">
    <property type="nucleotide sequence ID" value="NZ_CP141274.1"/>
</dbReference>
<dbReference type="GO" id="GO:0003677">
    <property type="term" value="F:DNA binding"/>
    <property type="evidence" value="ECO:0007669"/>
    <property type="project" value="UniProtKB-KW"/>
</dbReference>
<dbReference type="SMART" id="SM00345">
    <property type="entry name" value="HTH_GNTR"/>
    <property type="match status" value="1"/>
</dbReference>
<dbReference type="GeneID" id="94693086"/>
<feature type="domain" description="HTH gntR-type" evidence="4">
    <location>
        <begin position="10"/>
        <end position="77"/>
    </location>
</feature>
<evidence type="ECO:0000256" key="1">
    <source>
        <dbReference type="ARBA" id="ARBA00023015"/>
    </source>
</evidence>
<evidence type="ECO:0000256" key="2">
    <source>
        <dbReference type="ARBA" id="ARBA00023125"/>
    </source>
</evidence>
<dbReference type="Gene3D" id="1.20.120.530">
    <property type="entry name" value="GntR ligand-binding domain-like"/>
    <property type="match status" value="1"/>
</dbReference>
<dbReference type="SUPFAM" id="SSF48008">
    <property type="entry name" value="GntR ligand-binding domain-like"/>
    <property type="match status" value="1"/>
</dbReference>
<dbReference type="InterPro" id="IPR008920">
    <property type="entry name" value="TF_FadR/GntR_C"/>
</dbReference>
<dbReference type="PANTHER" id="PTHR43537">
    <property type="entry name" value="TRANSCRIPTIONAL REGULATOR, GNTR FAMILY"/>
    <property type="match status" value="1"/>
</dbReference>